<feature type="chain" id="PRO_5002174158" evidence="2">
    <location>
        <begin position="27"/>
        <end position="110"/>
    </location>
</feature>
<dbReference type="AlphaFoldDB" id="A0A0C4YFH7"/>
<keyword evidence="4" id="KW-1185">Reference proteome</keyword>
<accession>A0A0C4YFH7</accession>
<dbReference type="RefSeq" id="WP_043352686.1">
    <property type="nucleotide sequence ID" value="NZ_CP010537.1"/>
</dbReference>
<dbReference type="OrthoDB" id="121499at2"/>
<dbReference type="Proteomes" id="UP000031843">
    <property type="component" value="Chromosome secondary"/>
</dbReference>
<feature type="signal peptide" evidence="2">
    <location>
        <begin position="1"/>
        <end position="26"/>
    </location>
</feature>
<evidence type="ECO:0000256" key="1">
    <source>
        <dbReference type="SAM" id="MobiDB-lite"/>
    </source>
</evidence>
<feature type="compositionally biased region" description="Pro residues" evidence="1">
    <location>
        <begin position="40"/>
        <end position="55"/>
    </location>
</feature>
<evidence type="ECO:0000313" key="3">
    <source>
        <dbReference type="EMBL" id="AJG21633.1"/>
    </source>
</evidence>
<dbReference type="Pfam" id="PF12779">
    <property type="entry name" value="WXXGXW"/>
    <property type="match status" value="2"/>
</dbReference>
<evidence type="ECO:0000256" key="2">
    <source>
        <dbReference type="SAM" id="SignalP"/>
    </source>
</evidence>
<evidence type="ECO:0000313" key="4">
    <source>
        <dbReference type="Proteomes" id="UP000031843"/>
    </source>
</evidence>
<dbReference type="InterPro" id="IPR024447">
    <property type="entry name" value="YXWGXW_rpt"/>
</dbReference>
<feature type="region of interest" description="Disordered" evidence="1">
    <location>
        <begin position="29"/>
        <end position="58"/>
    </location>
</feature>
<protein>
    <submittedName>
        <fullName evidence="3">Putative signal peptide protein</fullName>
    </submittedName>
</protein>
<dbReference type="STRING" id="68895.RR42_s0035"/>
<reference evidence="3 4" key="1">
    <citation type="journal article" date="2015" name="Genome Announc.">
        <title>Complete Genome Sequence of Cupriavidus basilensis 4G11, Isolated from the Oak Ridge Field Research Center Site.</title>
        <authorList>
            <person name="Ray J."/>
            <person name="Waters R.J."/>
            <person name="Skerker J.M."/>
            <person name="Kuehl J.V."/>
            <person name="Price M.N."/>
            <person name="Huang J."/>
            <person name="Chakraborty R."/>
            <person name="Arkin A.P."/>
            <person name="Deutschbauer A."/>
        </authorList>
    </citation>
    <scope>NUCLEOTIDE SEQUENCE [LARGE SCALE GENOMIC DNA]</scope>
    <source>
        <strain evidence="3">4G11</strain>
    </source>
</reference>
<keyword evidence="2" id="KW-0732">Signal</keyword>
<dbReference type="KEGG" id="cbw:RR42_s0035"/>
<dbReference type="EMBL" id="CP010537">
    <property type="protein sequence ID" value="AJG21633.1"/>
    <property type="molecule type" value="Genomic_DNA"/>
</dbReference>
<gene>
    <name evidence="3" type="ORF">RR42_s0035</name>
</gene>
<sequence length="110" mass="12332">MKRQLLLALTTLAAGAALGLISPAQAQAYPPGYHGSPHMRPAPPPPRYEPRPPGRPGQAWVPGHWSANGGSYAWRGGYWQRERPGHRYVPERWVQSPRGGWVMRPGYWTR</sequence>
<name>A0A0C4YFH7_9BURK</name>
<proteinExistence type="predicted"/>
<organism evidence="3 4">
    <name type="scientific">Cupriavidus basilensis</name>
    <dbReference type="NCBI Taxonomy" id="68895"/>
    <lineage>
        <taxon>Bacteria</taxon>
        <taxon>Pseudomonadati</taxon>
        <taxon>Pseudomonadota</taxon>
        <taxon>Betaproteobacteria</taxon>
        <taxon>Burkholderiales</taxon>
        <taxon>Burkholderiaceae</taxon>
        <taxon>Cupriavidus</taxon>
    </lineage>
</organism>